<reference evidence="2" key="1">
    <citation type="submission" date="2019-07" db="EMBL/GenBank/DDBJ databases">
        <title>Arthrobacter KR32 sp. nov., isolated from mountain cheese made of cows milk.</title>
        <authorList>
            <person name="Flegler A."/>
        </authorList>
    </citation>
    <scope>NUCLEOTIDE SEQUENCE [LARGE SCALE GENOMIC DNA]</scope>
    <source>
        <strain evidence="2">KR32</strain>
    </source>
</reference>
<dbReference type="OrthoDB" id="4947053at2"/>
<sequence>MSAQRPPAFTSTDASGLPRTTLLMVPGGRDAQDVGALAAQIAVETEALLESLEGAVARLALAHRSCTQDPEDQVTDDDAFAWVQRSLEDVAATLRGLSLNRSEVAAAPAEPRVRAVNGPA</sequence>
<organism evidence="1 2">
    <name type="scientific">Arthrobacter bussei</name>
    <dbReference type="NCBI Taxonomy" id="2594179"/>
    <lineage>
        <taxon>Bacteria</taxon>
        <taxon>Bacillati</taxon>
        <taxon>Actinomycetota</taxon>
        <taxon>Actinomycetes</taxon>
        <taxon>Micrococcales</taxon>
        <taxon>Micrococcaceae</taxon>
        <taxon>Arthrobacter</taxon>
    </lineage>
</organism>
<accession>A0A7X1NNZ6</accession>
<evidence type="ECO:0000313" key="2">
    <source>
        <dbReference type="Proteomes" id="UP000326464"/>
    </source>
</evidence>
<dbReference type="AlphaFoldDB" id="A0A7X1NNZ6"/>
<protein>
    <submittedName>
        <fullName evidence="1">Uncharacterized protein</fullName>
    </submittedName>
</protein>
<proteinExistence type="predicted"/>
<name>A0A7X1NNZ6_9MICC</name>
<dbReference type="RefSeq" id="WP_152813063.1">
    <property type="nucleotide sequence ID" value="NZ_VJXX01000001.1"/>
</dbReference>
<evidence type="ECO:0000313" key="1">
    <source>
        <dbReference type="EMBL" id="MPY10296.1"/>
    </source>
</evidence>
<dbReference type="EMBL" id="VJXX01000001">
    <property type="protein sequence ID" value="MPY10296.1"/>
    <property type="molecule type" value="Genomic_DNA"/>
</dbReference>
<keyword evidence="2" id="KW-1185">Reference proteome</keyword>
<gene>
    <name evidence="1" type="ORF">FNH21_06095</name>
</gene>
<comment type="caution">
    <text evidence="1">The sequence shown here is derived from an EMBL/GenBank/DDBJ whole genome shotgun (WGS) entry which is preliminary data.</text>
</comment>
<dbReference type="Proteomes" id="UP000326464">
    <property type="component" value="Unassembled WGS sequence"/>
</dbReference>